<dbReference type="Proteomes" id="UP000326565">
    <property type="component" value="Unassembled WGS sequence"/>
</dbReference>
<evidence type="ECO:0000313" key="3">
    <source>
        <dbReference type="Proteomes" id="UP000326565"/>
    </source>
</evidence>
<feature type="compositionally biased region" description="Polar residues" evidence="1">
    <location>
        <begin position="83"/>
        <end position="92"/>
    </location>
</feature>
<dbReference type="EMBL" id="ML732209">
    <property type="protein sequence ID" value="KAB8074445.1"/>
    <property type="molecule type" value="Genomic_DNA"/>
</dbReference>
<organism evidence="2 3">
    <name type="scientific">Aspergillus leporis</name>
    <dbReference type="NCBI Taxonomy" id="41062"/>
    <lineage>
        <taxon>Eukaryota</taxon>
        <taxon>Fungi</taxon>
        <taxon>Dikarya</taxon>
        <taxon>Ascomycota</taxon>
        <taxon>Pezizomycotina</taxon>
        <taxon>Eurotiomycetes</taxon>
        <taxon>Eurotiomycetidae</taxon>
        <taxon>Eurotiales</taxon>
        <taxon>Aspergillaceae</taxon>
        <taxon>Aspergillus</taxon>
        <taxon>Aspergillus subgen. Circumdati</taxon>
    </lineage>
</organism>
<reference evidence="2 3" key="1">
    <citation type="submission" date="2019-04" db="EMBL/GenBank/DDBJ databases">
        <title>Friends and foes A comparative genomics study of 23 Aspergillus species from section Flavi.</title>
        <authorList>
            <consortium name="DOE Joint Genome Institute"/>
            <person name="Kjaerbolling I."/>
            <person name="Vesth T."/>
            <person name="Frisvad J.C."/>
            <person name="Nybo J.L."/>
            <person name="Theobald S."/>
            <person name="Kildgaard S."/>
            <person name="Isbrandt T."/>
            <person name="Kuo A."/>
            <person name="Sato A."/>
            <person name="Lyhne E.K."/>
            <person name="Kogle M.E."/>
            <person name="Wiebenga A."/>
            <person name="Kun R.S."/>
            <person name="Lubbers R.J."/>
            <person name="Makela M.R."/>
            <person name="Barry K."/>
            <person name="Chovatia M."/>
            <person name="Clum A."/>
            <person name="Daum C."/>
            <person name="Haridas S."/>
            <person name="He G."/>
            <person name="LaButti K."/>
            <person name="Lipzen A."/>
            <person name="Mondo S."/>
            <person name="Riley R."/>
            <person name="Salamov A."/>
            <person name="Simmons B.A."/>
            <person name="Magnuson J.K."/>
            <person name="Henrissat B."/>
            <person name="Mortensen U.H."/>
            <person name="Larsen T.O."/>
            <person name="Devries R.P."/>
            <person name="Grigoriev I.V."/>
            <person name="Machida M."/>
            <person name="Baker S.E."/>
            <person name="Andersen M.R."/>
        </authorList>
    </citation>
    <scope>NUCLEOTIDE SEQUENCE [LARGE SCALE GENOMIC DNA]</scope>
    <source>
        <strain evidence="2 3">CBS 151.66</strain>
    </source>
</reference>
<evidence type="ECO:0000256" key="1">
    <source>
        <dbReference type="SAM" id="MobiDB-lite"/>
    </source>
</evidence>
<keyword evidence="3" id="KW-1185">Reference proteome</keyword>
<gene>
    <name evidence="2" type="ORF">BDV29DRAFT_173567</name>
</gene>
<dbReference type="AlphaFoldDB" id="A0A5N5X381"/>
<protein>
    <submittedName>
        <fullName evidence="2">Uncharacterized protein</fullName>
    </submittedName>
</protein>
<proteinExistence type="predicted"/>
<evidence type="ECO:0000313" key="2">
    <source>
        <dbReference type="EMBL" id="KAB8074445.1"/>
    </source>
</evidence>
<sequence>MTRTLTLVRSTLSHPRGLRSRKADLSMLFKQPLNPRASRFGILLALSVCHYPLPFHTKSNTKMKAQCEFRVQKNKGNSDRNNCHQSSPGFRK</sequence>
<accession>A0A5N5X381</accession>
<name>A0A5N5X381_9EURO</name>
<feature type="compositionally biased region" description="Basic and acidic residues" evidence="1">
    <location>
        <begin position="71"/>
        <end position="82"/>
    </location>
</feature>
<feature type="region of interest" description="Disordered" evidence="1">
    <location>
        <begin position="71"/>
        <end position="92"/>
    </location>
</feature>